<keyword evidence="4 6" id="KW-0548">Nucleotidyltransferase</keyword>
<proteinExistence type="inferred from homology"/>
<sequence>MSVDKFTKEELNEMSLIEIAYELLNGAKTPYSFNEIVKEVSRLVDLSEDQINDRLAQFYTDINIDGRFLSLGDNRWGLRTWYPVDKSEEDVVTVTKPKKKKAKKAAEDDFDDYDDSVEEDYEEFDEDDDVEDEDDLLDDDLADDEEEDDDSFDEDAEDSFEIDEDELDEDLDEEDDEEDEDEFEDEDEEDK</sequence>
<feature type="region of interest" description="Disordered" evidence="7">
    <location>
        <begin position="95"/>
        <end position="191"/>
    </location>
</feature>
<dbReference type="Pfam" id="PF05066">
    <property type="entry name" value="HARE-HTH"/>
    <property type="match status" value="1"/>
</dbReference>
<evidence type="ECO:0000259" key="8">
    <source>
        <dbReference type="PROSITE" id="PS51913"/>
    </source>
</evidence>
<dbReference type="PROSITE" id="PS51913">
    <property type="entry name" value="HTH_HARE"/>
    <property type="match status" value="1"/>
</dbReference>
<evidence type="ECO:0000313" key="9">
    <source>
        <dbReference type="EMBL" id="TRZ36675.1"/>
    </source>
</evidence>
<evidence type="ECO:0000256" key="6">
    <source>
        <dbReference type="HAMAP-Rule" id="MF_00357"/>
    </source>
</evidence>
<comment type="function">
    <text evidence="6">Participates in both the initiation and recycling phases of transcription. In the presence of the delta subunit, RNAP displays an increased specificity of transcription, a decreased affinity for nucleic acids, and an increased efficiency of RNA synthesis because of enhanced recycling.</text>
</comment>
<feature type="compositionally biased region" description="Acidic residues" evidence="7">
    <location>
        <begin position="108"/>
        <end position="191"/>
    </location>
</feature>
<evidence type="ECO:0000313" key="10">
    <source>
        <dbReference type="Proteomes" id="UP000319837"/>
    </source>
</evidence>
<dbReference type="GO" id="GO:0006355">
    <property type="term" value="P:regulation of DNA-templated transcription"/>
    <property type="evidence" value="ECO:0007669"/>
    <property type="project" value="UniProtKB-UniRule"/>
</dbReference>
<dbReference type="InterPro" id="IPR029757">
    <property type="entry name" value="RpoE"/>
</dbReference>
<reference evidence="10" key="1">
    <citation type="submission" date="2018-10" db="EMBL/GenBank/DDBJ databases">
        <title>FDA dAtabase for Regulatory Grade micrObial Sequences (FDA-ARGOS): Supporting development and validation of Infectious Disease Dx tests.</title>
        <authorList>
            <person name="Minogue T."/>
            <person name="Wolcott M."/>
            <person name="Wasieloski L."/>
            <person name="Aguilar W."/>
            <person name="Moore D."/>
            <person name="Tallon L."/>
            <person name="Sadzewicz L."/>
            <person name="Sengamalay N."/>
            <person name="Ott S."/>
            <person name="Godinez A."/>
            <person name="Nagaraj S."/>
            <person name="Vavikolanu K."/>
            <person name="Vyas G."/>
            <person name="Nadendla S."/>
            <person name="George J."/>
            <person name="Sichtig H."/>
        </authorList>
    </citation>
    <scope>NUCLEOTIDE SEQUENCE [LARGE SCALE GENOMIC DNA]</scope>
    <source>
        <strain evidence="10">FDAARGOS_343</strain>
    </source>
</reference>
<organism evidence="9 10">
    <name type="scientific">Niallia circulans</name>
    <name type="common">Bacillus circulans</name>
    <dbReference type="NCBI Taxonomy" id="1397"/>
    <lineage>
        <taxon>Bacteria</taxon>
        <taxon>Bacillati</taxon>
        <taxon>Bacillota</taxon>
        <taxon>Bacilli</taxon>
        <taxon>Bacillales</taxon>
        <taxon>Bacillaceae</taxon>
        <taxon>Niallia</taxon>
    </lineage>
</organism>
<comment type="similarity">
    <text evidence="1 6">Belongs to the RpoE family.</text>
</comment>
<evidence type="ECO:0000256" key="2">
    <source>
        <dbReference type="ARBA" id="ARBA00022478"/>
    </source>
</evidence>
<evidence type="ECO:0000256" key="3">
    <source>
        <dbReference type="ARBA" id="ARBA00022679"/>
    </source>
</evidence>
<dbReference type="GO" id="GO:0006351">
    <property type="term" value="P:DNA-templated transcription"/>
    <property type="evidence" value="ECO:0007669"/>
    <property type="project" value="InterPro"/>
</dbReference>
<evidence type="ECO:0000256" key="1">
    <source>
        <dbReference type="ARBA" id="ARBA00009828"/>
    </source>
</evidence>
<dbReference type="InterPro" id="IPR038087">
    <property type="entry name" value="RNAP_delta_N_dom_sf"/>
</dbReference>
<evidence type="ECO:0000256" key="4">
    <source>
        <dbReference type="ARBA" id="ARBA00022695"/>
    </source>
</evidence>
<keyword evidence="2 6" id="KW-0240">DNA-directed RNA polymerase</keyword>
<dbReference type="RefSeq" id="WP_185765087.1">
    <property type="nucleotide sequence ID" value="NZ_RIBP01000004.1"/>
</dbReference>
<protein>
    <recommendedName>
        <fullName evidence="6">Probable DNA-directed RNA polymerase subunit delta</fullName>
    </recommendedName>
    <alternativeName>
        <fullName evidence="6">RNAP delta factor</fullName>
    </alternativeName>
</protein>
<comment type="caution">
    <text evidence="9">The sequence shown here is derived from an EMBL/GenBank/DDBJ whole genome shotgun (WGS) entry which is preliminary data.</text>
</comment>
<dbReference type="InterPro" id="IPR007759">
    <property type="entry name" value="Asxl_HARE-HTH"/>
</dbReference>
<evidence type="ECO:0000256" key="7">
    <source>
        <dbReference type="SAM" id="MobiDB-lite"/>
    </source>
</evidence>
<keyword evidence="3 6" id="KW-0808">Transferase</keyword>
<dbReference type="HAMAP" id="MF_00357">
    <property type="entry name" value="RNApol_bact_RpoE"/>
    <property type="match status" value="1"/>
</dbReference>
<evidence type="ECO:0000256" key="5">
    <source>
        <dbReference type="ARBA" id="ARBA00023163"/>
    </source>
</evidence>
<dbReference type="AlphaFoldDB" id="A0A553SI63"/>
<dbReference type="GO" id="GO:0000428">
    <property type="term" value="C:DNA-directed RNA polymerase complex"/>
    <property type="evidence" value="ECO:0007669"/>
    <property type="project" value="UniProtKB-KW"/>
</dbReference>
<feature type="domain" description="HTH HARE-type" evidence="8">
    <location>
        <begin position="14"/>
        <end position="81"/>
    </location>
</feature>
<dbReference type="Proteomes" id="UP000319837">
    <property type="component" value="Unassembled WGS sequence"/>
</dbReference>
<dbReference type="EMBL" id="RIBP01000004">
    <property type="protein sequence ID" value="TRZ36675.1"/>
    <property type="molecule type" value="Genomic_DNA"/>
</dbReference>
<accession>A0A553SI63</accession>
<dbReference type="NCBIfam" id="TIGR04567">
    <property type="entry name" value="RNAP_delt_lowGC"/>
    <property type="match status" value="1"/>
</dbReference>
<dbReference type="GO" id="GO:0003899">
    <property type="term" value="F:DNA-directed RNA polymerase activity"/>
    <property type="evidence" value="ECO:0007669"/>
    <property type="project" value="UniProtKB-UniRule"/>
</dbReference>
<name>A0A553SI63_NIACI</name>
<gene>
    <name evidence="6" type="primary">rpoE</name>
    <name evidence="9" type="ORF">CEQ21_14240</name>
</gene>
<dbReference type="Gene3D" id="1.10.10.1250">
    <property type="entry name" value="RNA polymerase, subunit delta, N-terminal domain"/>
    <property type="match status" value="1"/>
</dbReference>
<keyword evidence="5 6" id="KW-0804">Transcription</keyword>
<comment type="subunit">
    <text evidence="6">RNAP is composed of a core of 2 alpha, a beta and a beta' subunits. The core is associated with a delta subunit and one of several sigma factors.</text>
</comment>